<feature type="coiled-coil region" evidence="1">
    <location>
        <begin position="1118"/>
        <end position="1170"/>
    </location>
</feature>
<comment type="caution">
    <text evidence="2">The sequence shown here is derived from an EMBL/GenBank/DDBJ whole genome shotgun (WGS) entry which is preliminary data.</text>
</comment>
<feature type="coiled-coil region" evidence="1">
    <location>
        <begin position="1424"/>
        <end position="1455"/>
    </location>
</feature>
<reference evidence="2 3" key="1">
    <citation type="journal article" date="2020" name="Int. J. Syst. Evol. Microbiol.">
        <title>Ureaplasma miroungigenitalium sp. nov. isolated from northern elephant seals (Mirounga angustirostris) and Ureaplasma zalophigenitalium sp. nov. isolated from California sea lions (Zalophus californianus).</title>
        <authorList>
            <person name="Volokhov D.V."/>
            <person name="Gulland F.M."/>
            <person name="Gao Y."/>
            <person name="Chizhikov V.E."/>
        </authorList>
    </citation>
    <scope>NUCLEOTIDE SEQUENCE [LARGE SCALE GENOMIC DNA]</scope>
    <source>
        <strain evidence="2 3">CSL7644-GEN</strain>
    </source>
</reference>
<gene>
    <name evidence="2" type="ORF">OF365_01265</name>
</gene>
<evidence type="ECO:0000313" key="3">
    <source>
        <dbReference type="Proteomes" id="UP001207252"/>
    </source>
</evidence>
<keyword evidence="3" id="KW-1185">Reference proteome</keyword>
<sequence length="3091" mass="352793">MKISKKLLISASAFLVGASSLIATTLLIHEKFASLNKSYLYTVYTKMHTKANQLAKALELDLHNLNNEYEKTWKILDDTKIDVVIKLKTIHAQRAKYSIALMQSVHEKLLKNEFEEHQLPLLIGFLRENVNFLQEQDLRQDFLANELVDLKLIQANFLKETAQNRSVSLQTFNQLLNQSIQKQDEKLFAILNSPQVSLSSLVSNTEKLGSYAVASEAINYVNAINALAMDKDYRINEFNILMQNLNQNIEKLETNKDADYLKKYNDLTERTHVLVFNKLQKAFALLANDLKNLDLTSEQTDKIAAIENDFKSTNNLKMADLYYKDLQRINTSLVKKHLQTDAHKEYSRLATFYNKNFVLELNQTTSAAQVDTLSAEFEQFVKSLKDNEISNVDLVGNFVASLEYVGSRLQYLRKPFNDLRNQPEVQKLINSQYIDRANLLDIKFKYENELNALRFADQRIVLFKQKLSELITKDLISAYQEIAFNQKLDKIINDYKNHDDFISKINQEILGLVDLLNAQSSLLLLKDQLSSLKNLYHDSTVVFNKYYNKPILDQTNSLLFNVDQDLISFKIEPNKAVHSIKNKWENTRYLLRNQLQFLHDKVAFELSNLNPHLINKDDFKTKFEQLNQVSLQMLKDFNPITSADLWNQINEYTNLLNTYEVVVVYTQTNSNFESNDTYIRRLFNDKNVPDYTFSPSEQTQINSLETSKERFINIKKQIENALNNGGSIANVNNMIAQMQKDVDESNHLRNNAQAIKDITNTVESANDLITAINNGSTTMKNKLQGEIAQINQLKQTIVETLKNPKTTIKEINALNKELAQLVDATNEKRKDNETLALIAEIGRDLLKTYPNANLNDPKDPHNSPATKALLSRLNELKERASQKDLTDEEKVLLLRDAKSLSDIVPLVKKIEDQQALFDEKVQKYNNDESVVKKFTVGAISNFDPTRKNISQLFNLLASGDEIPPQKDFYNLISNPTASNPTKFGLEEQINNLDLAFNHDRIETYNEKLQNAIYSEDQAGGLSELESQFNDKIKNQLKDYAQTGIESTNLIEVQKIADTLNDDQTLQIKLKEAIKLHKQLLQSSPIDAVKLQEQISNNMFSQTKKASDQIRDLDAIMKIVQAKANLREEYKQLDSLLTDDEKNWKIYNDNNKNLNANIKQKAKDIDALFLQYNDSNKNIQVPELEKALSDLQAYVKATKQEKQTLLDNYNNTYNQIKNEVIGGVSKRENNILVGGLDTELNNIDPNGAPNHESFKHYNEVKKSFEDAYAHKSLTNSKDLKAYKDKLIYAFQQDLLLNHIQSYEQAYEQLKTDNPTADYSKIDAEKREFVEFMTNFANSQDHTLQELRAMAARIDSYQKLNTVQINAASQLDLWKQSQTFASNTIALTEKPDLTYTDAKPSIEQSIIELEKIKATVTNNQKIDGNAQAHLDELNDLISKLKEQKNDNNANMDDVKANLKHTTHLLANTYNDADKALHLALMNSNMGLKNLSYKQEDVEKSAKKLQQVITDIDAIAGLRLTNKVAINIDWLAFIKSEANNPNNEIDTKLERIVNEAIKPLLEGNKSASATLDNLKLINKQINALIINRTNIINLAKKVQEGIKIVATIKENKGDSSQILQDYITRFEHVVNDIHANVYGKTGANNDSASTTTSINEAQKKLETAITNMKWAQQTHLKVLEAKKIVDELDFNGTDGIDNQAVYRQQLRNWLDGSIASVIDDHQVLAIKAISYLKTLKNVSDTKKLWKEAMNDFSGYQNDINTLTSLLGHVLPTRQNQLIAEKTGNEKGNSKISNALDKILHEINTAFNNTKTINAKRVALNDEVKKYMDQDASYIAIKRDYVNLSANIDIRLGKIQNANNLAKTVEEIQAQEQKLSFLINLSGDLKTLADQINEANIFIDAASPIDEKIAEQIQEFKNQDVETASALFALSGINDLNSFKTQIDNSIQRLAFQQARLKLLNESAQMQFNLDNNDSLTKQEKTAISTLLKALNDKVQGVDQKASDATAQFQKLRTIYLKPTLSSYEQASQDNDSIVLSYENANNLRQMIAIAEKVYAYKVNNDLNKVVDGRFVPEQDQTVIKAYDALNKIILAANEKNANAVNRDEKAIRQYYQELIPQAIKSVYVAKMQSFQKILSTQEKLIKAIEENDTGINALFANLDIPNKSFDIAKIKQELNVLETALSNFKTFNDDYFAKDEFRFNSQSVSKTDDQTWNQVQKVVLEHVNKLVSEIDLRTFNETLRTGISTYSRQLSSLFNTQNTNVINTLNQVNNFVQQTAFSTPNHLTNTQTKAIFDKLQEIKGRLETEFVKNDALNNAEDFYDNQYTSLEPLDFVDTYLLPTATLIVAAKKNVNDFIQAIKSDVHEYISLQNASGKQTQPAAGFLYEYMHFFEISEWSEASKNPLLKLGSQKIYSLYTQKIQPNYQVLKEGLATFDDATDASIIANYFDQLKTTQNNFYEFINLLKESLNNFYQKYQATKYKEITGNLYKIDSSGNLPNQWEKFVSNNADSNATSVNASMLFNQLNQIVSKYFQEQILAKIVPDKWDEHNQQTITASTLDAIKRAFSVNGTKTKKNENLTFIESVSPITDDTINSKQDLFIEYFYNLANLHKDLMFYQIKHPDNIQINGEQKANQAMNEIQPKADINWKIFVDKLAKIQPENSTEDMDITQNTEFLGMFEKFAFSAIDSNSMFNPNSLRVKIKPAYDPTSDVKNKTYCQIQDLDPNKPGERILKFTIYFEYKPSSLIDFAHFNGWKSQDFEISVAFQAKNEIAAISGTSTIFTNIVNNQLQTGYQTKVLVGNSDELNWTETTQEAIVAKIIQAFKKEVIKNEDNGAHKLIDYSQNNQVNTEDSSIKFSFNTLFVRSQFSQIGVDSDKQIIHLSVDPNNKELSVLVAVPAELSTSSTEYNYLKDSFFKIQNNSIVPGSQMPSALLINMKFAFDWDQNNHNIYMYNSWYELHNVIKYAGLKKDKTIDTNTWETWTNVEFARFMLENPFDSNSNHIGAWLKERNTNPTANQTATLINVEQVTIDGAKQKYLLRDEEKKLTQTHGYFIVNPRTGTYLITHGLDPKQTQFNDVFKSLNLFNSGIVNFKFRIR</sequence>
<dbReference type="Proteomes" id="UP001207252">
    <property type="component" value="Unassembled WGS sequence"/>
</dbReference>
<keyword evidence="1" id="KW-0175">Coiled coil</keyword>
<dbReference type="RefSeq" id="WP_263817800.1">
    <property type="nucleotide sequence ID" value="NZ_JAOXHJ010000002.1"/>
</dbReference>
<organism evidence="2 3">
    <name type="scientific">Ureaplasma zalophigenitalium</name>
    <dbReference type="NCBI Taxonomy" id="907723"/>
    <lineage>
        <taxon>Bacteria</taxon>
        <taxon>Bacillati</taxon>
        <taxon>Mycoplasmatota</taxon>
        <taxon>Mycoplasmoidales</taxon>
        <taxon>Mycoplasmoidaceae</taxon>
        <taxon>Ureaplasma</taxon>
    </lineage>
</organism>
<dbReference type="EMBL" id="JAOXHJ010000002">
    <property type="protein sequence ID" value="MCV3753996.1"/>
    <property type="molecule type" value="Genomic_DNA"/>
</dbReference>
<evidence type="ECO:0000256" key="1">
    <source>
        <dbReference type="SAM" id="Coils"/>
    </source>
</evidence>
<evidence type="ECO:0000313" key="2">
    <source>
        <dbReference type="EMBL" id="MCV3753996.1"/>
    </source>
</evidence>
<name>A0ABT3BP31_9BACT</name>
<proteinExistence type="predicted"/>
<protein>
    <submittedName>
        <fullName evidence="2">Uncharacterized protein</fullName>
    </submittedName>
</protein>
<accession>A0ABT3BP31</accession>
<feature type="coiled-coil region" evidence="1">
    <location>
        <begin position="235"/>
        <end position="262"/>
    </location>
</feature>